<dbReference type="PANTHER" id="PTHR48098">
    <property type="entry name" value="ENTEROCHELIN ESTERASE-RELATED"/>
    <property type="match status" value="1"/>
</dbReference>
<dbReference type="Pfam" id="PF00756">
    <property type="entry name" value="Esterase"/>
    <property type="match status" value="1"/>
</dbReference>
<dbReference type="EMBL" id="BAAAMR010000060">
    <property type="protein sequence ID" value="GAA2152734.1"/>
    <property type="molecule type" value="Genomic_DNA"/>
</dbReference>
<organism evidence="2 3">
    <name type="scientific">Actinomadura napierensis</name>
    <dbReference type="NCBI Taxonomy" id="267854"/>
    <lineage>
        <taxon>Bacteria</taxon>
        <taxon>Bacillati</taxon>
        <taxon>Actinomycetota</taxon>
        <taxon>Actinomycetes</taxon>
        <taxon>Streptosporangiales</taxon>
        <taxon>Thermomonosporaceae</taxon>
        <taxon>Actinomadura</taxon>
    </lineage>
</organism>
<gene>
    <name evidence="2" type="ORF">GCM10009727_58590</name>
</gene>
<evidence type="ECO:0000256" key="1">
    <source>
        <dbReference type="SAM" id="SignalP"/>
    </source>
</evidence>
<accession>A0ABP5LRW4</accession>
<evidence type="ECO:0008006" key="4">
    <source>
        <dbReference type="Google" id="ProtNLM"/>
    </source>
</evidence>
<reference evidence="3" key="1">
    <citation type="journal article" date="2019" name="Int. J. Syst. Evol. Microbiol.">
        <title>The Global Catalogue of Microorganisms (GCM) 10K type strain sequencing project: providing services to taxonomists for standard genome sequencing and annotation.</title>
        <authorList>
            <consortium name="The Broad Institute Genomics Platform"/>
            <consortium name="The Broad Institute Genome Sequencing Center for Infectious Disease"/>
            <person name="Wu L."/>
            <person name="Ma J."/>
        </authorList>
    </citation>
    <scope>NUCLEOTIDE SEQUENCE [LARGE SCALE GENOMIC DNA]</scope>
    <source>
        <strain evidence="3">JCM 13850</strain>
    </source>
</reference>
<dbReference type="PANTHER" id="PTHR48098:SF1">
    <property type="entry name" value="DIACYLGLYCEROL ACYLTRANSFERASE_MYCOLYLTRANSFERASE AG85A"/>
    <property type="match status" value="1"/>
</dbReference>
<name>A0ABP5LRW4_9ACTN</name>
<comment type="caution">
    <text evidence="2">The sequence shown here is derived from an EMBL/GenBank/DDBJ whole genome shotgun (WGS) entry which is preliminary data.</text>
</comment>
<proteinExistence type="predicted"/>
<dbReference type="InterPro" id="IPR000801">
    <property type="entry name" value="Esterase-like"/>
</dbReference>
<dbReference type="Proteomes" id="UP001501020">
    <property type="component" value="Unassembled WGS sequence"/>
</dbReference>
<dbReference type="SUPFAM" id="SSF53474">
    <property type="entry name" value="alpha/beta-Hydrolases"/>
    <property type="match status" value="1"/>
</dbReference>
<dbReference type="Gene3D" id="3.40.50.1820">
    <property type="entry name" value="alpha/beta hydrolase"/>
    <property type="match status" value="1"/>
</dbReference>
<feature type="signal peptide" evidence="1">
    <location>
        <begin position="1"/>
        <end position="46"/>
    </location>
</feature>
<sequence>MHVPRLPRLSAIKTLSAAKTLGTARALLAALALLPLTALTASPARAATPVLPNPNSQGITLNSLTEVNGNPRMLDAVVSTAAIFEPVHVRIYLPSTYNNSGNTTRYDSLYLLHGANDPLDAALPWADTSTDSGQIANTLATSGSPFDGIVVMPEGGKSGFYTDWTKGDKGGRRPLWETFHIQQLLPWIDENFRTAADRGHRTVAGLSMGGFGALSYAARHPDLFSAVGAFSPPSDIRTDTGTRELIVSNNLTLISGSAITEAERPVNGGDGGYLAADIKDVFGDPVSTWTRLNPLDLAAVYKNEGIKLALYSGSGYDSAHGVDLLEAGVKGQSDNFHGALNNEGFTHRYCQGSGTHHWEYWRADLKDFLNYRYGTPPASCPNGWGAPKP</sequence>
<feature type="chain" id="PRO_5047357489" description="Esterase family protein" evidence="1">
    <location>
        <begin position="47"/>
        <end position="389"/>
    </location>
</feature>
<dbReference type="InterPro" id="IPR050583">
    <property type="entry name" value="Mycobacterial_A85_antigen"/>
</dbReference>
<dbReference type="RefSeq" id="WP_344274098.1">
    <property type="nucleotide sequence ID" value="NZ_BAAAMR010000060.1"/>
</dbReference>
<evidence type="ECO:0000313" key="2">
    <source>
        <dbReference type="EMBL" id="GAA2152734.1"/>
    </source>
</evidence>
<dbReference type="InterPro" id="IPR029058">
    <property type="entry name" value="AB_hydrolase_fold"/>
</dbReference>
<evidence type="ECO:0000313" key="3">
    <source>
        <dbReference type="Proteomes" id="UP001501020"/>
    </source>
</evidence>
<protein>
    <recommendedName>
        <fullName evidence="4">Esterase family protein</fullName>
    </recommendedName>
</protein>
<keyword evidence="1" id="KW-0732">Signal</keyword>
<keyword evidence="3" id="KW-1185">Reference proteome</keyword>